<keyword evidence="8" id="KW-1185">Reference proteome</keyword>
<feature type="chain" id="PRO_5002207576" description="MYND-type domain-containing protein" evidence="5">
    <location>
        <begin position="22"/>
        <end position="556"/>
    </location>
</feature>
<organism evidence="7 8">
    <name type="scientific">Collybiopsis luxurians FD-317 M1</name>
    <dbReference type="NCBI Taxonomy" id="944289"/>
    <lineage>
        <taxon>Eukaryota</taxon>
        <taxon>Fungi</taxon>
        <taxon>Dikarya</taxon>
        <taxon>Basidiomycota</taxon>
        <taxon>Agaricomycotina</taxon>
        <taxon>Agaricomycetes</taxon>
        <taxon>Agaricomycetidae</taxon>
        <taxon>Agaricales</taxon>
        <taxon>Marasmiineae</taxon>
        <taxon>Omphalotaceae</taxon>
        <taxon>Collybiopsis</taxon>
        <taxon>Collybiopsis luxurians</taxon>
    </lineage>
</organism>
<evidence type="ECO:0000313" key="7">
    <source>
        <dbReference type="EMBL" id="KIK60921.1"/>
    </source>
</evidence>
<evidence type="ECO:0000313" key="8">
    <source>
        <dbReference type="Proteomes" id="UP000053593"/>
    </source>
</evidence>
<dbReference type="Proteomes" id="UP000053593">
    <property type="component" value="Unassembled WGS sequence"/>
</dbReference>
<reference evidence="7 8" key="1">
    <citation type="submission" date="2014-04" db="EMBL/GenBank/DDBJ databases">
        <title>Evolutionary Origins and Diversification of the Mycorrhizal Mutualists.</title>
        <authorList>
            <consortium name="DOE Joint Genome Institute"/>
            <consortium name="Mycorrhizal Genomics Consortium"/>
            <person name="Kohler A."/>
            <person name="Kuo A."/>
            <person name="Nagy L.G."/>
            <person name="Floudas D."/>
            <person name="Copeland A."/>
            <person name="Barry K.W."/>
            <person name="Cichocki N."/>
            <person name="Veneault-Fourrey C."/>
            <person name="LaButti K."/>
            <person name="Lindquist E.A."/>
            <person name="Lipzen A."/>
            <person name="Lundell T."/>
            <person name="Morin E."/>
            <person name="Murat C."/>
            <person name="Riley R."/>
            <person name="Ohm R."/>
            <person name="Sun H."/>
            <person name="Tunlid A."/>
            <person name="Henrissat B."/>
            <person name="Grigoriev I.V."/>
            <person name="Hibbett D.S."/>
            <person name="Martin F."/>
        </authorList>
    </citation>
    <scope>NUCLEOTIDE SEQUENCE [LARGE SCALE GENOMIC DNA]</scope>
    <source>
        <strain evidence="7 8">FD-317 M1</strain>
    </source>
</reference>
<evidence type="ECO:0000256" key="3">
    <source>
        <dbReference type="ARBA" id="ARBA00022833"/>
    </source>
</evidence>
<dbReference type="AlphaFoldDB" id="A0A0D0BYM6"/>
<gene>
    <name evidence="7" type="ORF">GYMLUDRAFT_59295</name>
</gene>
<feature type="signal peptide" evidence="5">
    <location>
        <begin position="1"/>
        <end position="21"/>
    </location>
</feature>
<feature type="domain" description="MYND-type" evidence="6">
    <location>
        <begin position="270"/>
        <end position="308"/>
    </location>
</feature>
<evidence type="ECO:0000256" key="2">
    <source>
        <dbReference type="ARBA" id="ARBA00022771"/>
    </source>
</evidence>
<sequence length="556" mass="62546">MRWPAPIHHSAVRVLVWFLQGLQECGLNASVDVFRKEASNVCSQIVGCSLFGVWSRSAWDFCSWCASSHDNFSSQAFLLSVTGLYFVRPLLKIQESEVLVDHMRTIWDHQLCFSSPFEARTGELLPSASIQSSAAFFSLFSSGGPDWTVKALDAGLLYLLTKTLYWLTPPTACTWQPAQITAISVKVQKALEPIMDTVLRNSIYPRVERQIQRNLKRVYSRNLEQSMPGGRLSTLWNELEKEIMDAGMFLIRTLCYEKSLEQMCSNKSCSYKCAHGDRSKFCGSCLAESYCCKECQVKDWRAGHKAICRETSVKKSTHPSATPDCTSIPIGAVKSTYFLFRVISTIKLDRSDEICRSISDQGLDSTKIVIEFDLNVLPWKVSMKAQSNTTMARFLHSLPDQQDTVIGIRYAANGGGSDYFVYPVHCRPLLDPNHTLEFKTSFGNERLRILYGVWFCIDVNLSASGAQKEENVLSILLSAHAELLVATASRSDPTNIQLVLKYDAFLNSLMSSLSIDTSINRVHFRLNDLNTIRCELSIQGKLAPMKALWMNLSFPF</sequence>
<evidence type="ECO:0000256" key="1">
    <source>
        <dbReference type="ARBA" id="ARBA00022723"/>
    </source>
</evidence>
<keyword evidence="5" id="KW-0732">Signal</keyword>
<dbReference type="PROSITE" id="PS50865">
    <property type="entry name" value="ZF_MYND_2"/>
    <property type="match status" value="1"/>
</dbReference>
<keyword evidence="3" id="KW-0862">Zinc</keyword>
<evidence type="ECO:0000259" key="6">
    <source>
        <dbReference type="PROSITE" id="PS50865"/>
    </source>
</evidence>
<accession>A0A0D0BYM6</accession>
<protein>
    <recommendedName>
        <fullName evidence="6">MYND-type domain-containing protein</fullName>
    </recommendedName>
</protein>
<dbReference type="InterPro" id="IPR002893">
    <property type="entry name" value="Znf_MYND"/>
</dbReference>
<keyword evidence="1" id="KW-0479">Metal-binding</keyword>
<dbReference type="HOGENOM" id="CLU_490053_0_0_1"/>
<evidence type="ECO:0000256" key="4">
    <source>
        <dbReference type="PROSITE-ProRule" id="PRU00134"/>
    </source>
</evidence>
<proteinExistence type="predicted"/>
<keyword evidence="2 4" id="KW-0863">Zinc-finger</keyword>
<name>A0A0D0BYM6_9AGAR</name>
<dbReference type="SUPFAM" id="SSF144232">
    <property type="entry name" value="HIT/MYND zinc finger-like"/>
    <property type="match status" value="1"/>
</dbReference>
<dbReference type="GO" id="GO:0008270">
    <property type="term" value="F:zinc ion binding"/>
    <property type="evidence" value="ECO:0007669"/>
    <property type="project" value="UniProtKB-KW"/>
</dbReference>
<dbReference type="EMBL" id="KN834773">
    <property type="protein sequence ID" value="KIK60921.1"/>
    <property type="molecule type" value="Genomic_DNA"/>
</dbReference>
<evidence type="ECO:0000256" key="5">
    <source>
        <dbReference type="SAM" id="SignalP"/>
    </source>
</evidence>
<dbReference type="OrthoDB" id="2992368at2759"/>